<name>C0CRX8_BLAHS</name>
<dbReference type="Proteomes" id="UP000003100">
    <property type="component" value="Unassembled WGS sequence"/>
</dbReference>
<dbReference type="AlphaFoldDB" id="C0CRX8"/>
<gene>
    <name evidence="1" type="ORF">RUMHYD_03644</name>
</gene>
<dbReference type="PATRIC" id="fig|476272.21.peg.322"/>
<feature type="non-terminal residue" evidence="1">
    <location>
        <position position="1"/>
    </location>
</feature>
<evidence type="ECO:0000313" key="1">
    <source>
        <dbReference type="EMBL" id="EEG47499.1"/>
    </source>
</evidence>
<protein>
    <submittedName>
        <fullName evidence="1">Uncharacterized protein</fullName>
    </submittedName>
</protein>
<evidence type="ECO:0000313" key="2">
    <source>
        <dbReference type="Proteomes" id="UP000003100"/>
    </source>
</evidence>
<keyword evidence="2" id="KW-1185">Reference proteome</keyword>
<comment type="caution">
    <text evidence="1">The sequence shown here is derived from an EMBL/GenBank/DDBJ whole genome shotgun (WGS) entry which is preliminary data.</text>
</comment>
<reference evidence="1 2" key="1">
    <citation type="submission" date="2009-01" db="EMBL/GenBank/DDBJ databases">
        <authorList>
            <person name="Fulton L."/>
            <person name="Clifton S."/>
            <person name="Fulton B."/>
            <person name="Xu J."/>
            <person name="Minx P."/>
            <person name="Pepin K.H."/>
            <person name="Johnson M."/>
            <person name="Bhonagiri V."/>
            <person name="Nash W.E."/>
            <person name="Mardis E.R."/>
            <person name="Wilson R.K."/>
        </authorList>
    </citation>
    <scope>NUCLEOTIDE SEQUENCE [LARGE SCALE GENOMIC DNA]</scope>
    <source>
        <strain evidence="2">DSM 10507 / JCM 14656 / S5a33</strain>
    </source>
</reference>
<dbReference type="EMBL" id="ACBZ01000192">
    <property type="protein sequence ID" value="EEG47499.1"/>
    <property type="molecule type" value="Genomic_DNA"/>
</dbReference>
<sequence length="56" mass="6274">GGGVEVGLPTLFYISTQAYVPECECLSELRECDARSNPQLILFEDTADRRQRIAEL</sequence>
<proteinExistence type="predicted"/>
<reference evidence="1 2" key="2">
    <citation type="submission" date="2009-02" db="EMBL/GenBank/DDBJ databases">
        <title>Draft genome sequence of Blautia hydrogenotrophica DSM 10507 (Ruminococcus hydrogenotrophicus DSM 10507).</title>
        <authorList>
            <person name="Sudarsanam P."/>
            <person name="Ley R."/>
            <person name="Guruge J."/>
            <person name="Turnbaugh P.J."/>
            <person name="Mahowald M."/>
            <person name="Liep D."/>
            <person name="Gordon J."/>
        </authorList>
    </citation>
    <scope>NUCLEOTIDE SEQUENCE [LARGE SCALE GENOMIC DNA]</scope>
    <source>
        <strain evidence="2">DSM 10507 / JCM 14656 / S5a33</strain>
    </source>
</reference>
<accession>C0CRX8</accession>
<dbReference type="HOGENOM" id="CLU_3000790_0_0_9"/>
<organism evidence="1 2">
    <name type="scientific">Blautia hydrogenotrophica (strain DSM 10507 / JCM 14656 / S5a33)</name>
    <name type="common">Ruminococcus hydrogenotrophicus</name>
    <dbReference type="NCBI Taxonomy" id="476272"/>
    <lineage>
        <taxon>Bacteria</taxon>
        <taxon>Bacillati</taxon>
        <taxon>Bacillota</taxon>
        <taxon>Clostridia</taxon>
        <taxon>Lachnospirales</taxon>
        <taxon>Lachnospiraceae</taxon>
        <taxon>Blautia</taxon>
    </lineage>
</organism>